<dbReference type="Proteomes" id="UP001055057">
    <property type="component" value="Unassembled WGS sequence"/>
</dbReference>
<dbReference type="SMART" id="SM00347">
    <property type="entry name" value="HTH_MARR"/>
    <property type="match status" value="1"/>
</dbReference>
<dbReference type="PROSITE" id="PS50995">
    <property type="entry name" value="HTH_MARR_2"/>
    <property type="match status" value="1"/>
</dbReference>
<dbReference type="InterPro" id="IPR039422">
    <property type="entry name" value="MarR/SlyA-like"/>
</dbReference>
<dbReference type="SUPFAM" id="SSF46785">
    <property type="entry name" value="Winged helix' DNA-binding domain"/>
    <property type="match status" value="1"/>
</dbReference>
<evidence type="ECO:0000259" key="1">
    <source>
        <dbReference type="PROSITE" id="PS50995"/>
    </source>
</evidence>
<dbReference type="PANTHER" id="PTHR33164:SF105">
    <property type="entry name" value="TRANSCRIPTIONAL REPRESSOR PROTEIN-RELATED"/>
    <property type="match status" value="1"/>
</dbReference>
<accession>A0ABQ4U1Y2</accession>
<reference evidence="2" key="2">
    <citation type="submission" date="2021-08" db="EMBL/GenBank/DDBJ databases">
        <authorList>
            <person name="Tani A."/>
            <person name="Ola A."/>
            <person name="Ogura Y."/>
            <person name="Katsura K."/>
            <person name="Hayashi T."/>
        </authorList>
    </citation>
    <scope>NUCLEOTIDE SEQUENCE</scope>
    <source>
        <strain evidence="2">DSM 23632</strain>
    </source>
</reference>
<feature type="domain" description="HTH marR-type" evidence="1">
    <location>
        <begin position="10"/>
        <end position="138"/>
    </location>
</feature>
<dbReference type="InterPro" id="IPR036390">
    <property type="entry name" value="WH_DNA-bd_sf"/>
</dbReference>
<evidence type="ECO:0000313" key="2">
    <source>
        <dbReference type="EMBL" id="GJE60978.1"/>
    </source>
</evidence>
<dbReference type="RefSeq" id="WP_238183559.1">
    <property type="nucleotide sequence ID" value="NZ_BPRB01000177.1"/>
</dbReference>
<dbReference type="PANTHER" id="PTHR33164">
    <property type="entry name" value="TRANSCRIPTIONAL REGULATOR, MARR FAMILY"/>
    <property type="match status" value="1"/>
</dbReference>
<reference evidence="2" key="1">
    <citation type="journal article" date="2021" name="Front. Microbiol.">
        <title>Comprehensive Comparative Genomics and Phenotyping of Methylobacterium Species.</title>
        <authorList>
            <person name="Alessa O."/>
            <person name="Ogura Y."/>
            <person name="Fujitani Y."/>
            <person name="Takami H."/>
            <person name="Hayashi T."/>
            <person name="Sahin N."/>
            <person name="Tani A."/>
        </authorList>
    </citation>
    <scope>NUCLEOTIDE SEQUENCE</scope>
    <source>
        <strain evidence="2">DSM 23632</strain>
    </source>
</reference>
<dbReference type="Gene3D" id="1.10.10.10">
    <property type="entry name" value="Winged helix-like DNA-binding domain superfamily/Winged helix DNA-binding domain"/>
    <property type="match status" value="1"/>
</dbReference>
<evidence type="ECO:0000313" key="3">
    <source>
        <dbReference type="Proteomes" id="UP001055057"/>
    </source>
</evidence>
<proteinExistence type="predicted"/>
<dbReference type="EMBL" id="BPRB01000177">
    <property type="protein sequence ID" value="GJE60978.1"/>
    <property type="molecule type" value="Genomic_DNA"/>
</dbReference>
<protein>
    <recommendedName>
        <fullName evidence="1">HTH marR-type domain-containing protein</fullName>
    </recommendedName>
</protein>
<name>A0ABQ4U1Y2_9HYPH</name>
<gene>
    <name evidence="2" type="ORF">MPOCJGCO_3097</name>
</gene>
<comment type="caution">
    <text evidence="2">The sequence shown here is derived from an EMBL/GenBank/DDBJ whole genome shotgun (WGS) entry which is preliminary data.</text>
</comment>
<dbReference type="InterPro" id="IPR000835">
    <property type="entry name" value="HTH_MarR-typ"/>
</dbReference>
<sequence length="157" mass="17301">MTNDPSTCSNAVLRQAMRRIGQLYDDALAPSGLRATQHGLLATVRKMGSPTMRELAERAVMDLSGLSHTLKPLTRDGYLRLAPDPRDRRARRITLTEKGEAKLGETAQLWRGAQDRFEAVFGMERAVALKSELRILTSPEFQDAFNAAGAEMGTGTR</sequence>
<organism evidence="2 3">
    <name type="scientific">Methylobacterium trifolii</name>
    <dbReference type="NCBI Taxonomy" id="1003092"/>
    <lineage>
        <taxon>Bacteria</taxon>
        <taxon>Pseudomonadati</taxon>
        <taxon>Pseudomonadota</taxon>
        <taxon>Alphaproteobacteria</taxon>
        <taxon>Hyphomicrobiales</taxon>
        <taxon>Methylobacteriaceae</taxon>
        <taxon>Methylobacterium</taxon>
    </lineage>
</organism>
<dbReference type="Pfam" id="PF12802">
    <property type="entry name" value="MarR_2"/>
    <property type="match status" value="1"/>
</dbReference>
<keyword evidence="3" id="KW-1185">Reference proteome</keyword>
<dbReference type="InterPro" id="IPR036388">
    <property type="entry name" value="WH-like_DNA-bd_sf"/>
</dbReference>